<evidence type="ECO:0000313" key="1">
    <source>
        <dbReference type="EMBL" id="KIZ46782.1"/>
    </source>
</evidence>
<proteinExistence type="predicted"/>
<protein>
    <recommendedName>
        <fullName evidence="3">LysR substrate-binding domain-containing protein</fullName>
    </recommendedName>
</protein>
<dbReference type="PATRIC" id="fig|1076.23.peg.381"/>
<name>A0A0D7F4Y5_RHOPL</name>
<dbReference type="Gene3D" id="3.40.190.10">
    <property type="entry name" value="Periplasmic binding protein-like II"/>
    <property type="match status" value="2"/>
</dbReference>
<dbReference type="EMBL" id="JXXE01000118">
    <property type="protein sequence ID" value="KIZ46782.1"/>
    <property type="molecule type" value="Genomic_DNA"/>
</dbReference>
<gene>
    <name evidence="1" type="ORF">OO17_06150</name>
</gene>
<accession>A0A0D7F4Y5</accession>
<sequence length="82" mass="9055">MRVFANSFHCVGLGLGVTITTSADAAMDYPGVTFAEILDERLPFSAFWSPRNDNPALRRFLSAARIQSRVWVAPAKEQISDP</sequence>
<reference evidence="1 2" key="1">
    <citation type="submission" date="2014-11" db="EMBL/GenBank/DDBJ databases">
        <title>Genomics and ecophysiology of heterotrophic nitrogen fixing bacteria isolated from estuarine surface water.</title>
        <authorList>
            <person name="Bentzon-Tilia M."/>
            <person name="Severin I."/>
            <person name="Hansen L.H."/>
            <person name="Riemann L."/>
        </authorList>
    </citation>
    <scope>NUCLEOTIDE SEQUENCE [LARGE SCALE GENOMIC DNA]</scope>
    <source>
        <strain evidence="1 2">BAL398</strain>
    </source>
</reference>
<dbReference type="AlphaFoldDB" id="A0A0D7F4Y5"/>
<evidence type="ECO:0008006" key="3">
    <source>
        <dbReference type="Google" id="ProtNLM"/>
    </source>
</evidence>
<evidence type="ECO:0000313" key="2">
    <source>
        <dbReference type="Proteomes" id="UP000032515"/>
    </source>
</evidence>
<comment type="caution">
    <text evidence="1">The sequence shown here is derived from an EMBL/GenBank/DDBJ whole genome shotgun (WGS) entry which is preliminary data.</text>
</comment>
<dbReference type="Proteomes" id="UP000032515">
    <property type="component" value="Unassembled WGS sequence"/>
</dbReference>
<dbReference type="OrthoDB" id="7216893at2"/>
<organism evidence="1 2">
    <name type="scientific">Rhodopseudomonas palustris</name>
    <dbReference type="NCBI Taxonomy" id="1076"/>
    <lineage>
        <taxon>Bacteria</taxon>
        <taxon>Pseudomonadati</taxon>
        <taxon>Pseudomonadota</taxon>
        <taxon>Alphaproteobacteria</taxon>
        <taxon>Hyphomicrobiales</taxon>
        <taxon>Nitrobacteraceae</taxon>
        <taxon>Rhodopseudomonas</taxon>
    </lineage>
</organism>